<name>A0A7G9YR46_9EURY</name>
<feature type="transmembrane region" description="Helical" evidence="1">
    <location>
        <begin position="150"/>
        <end position="169"/>
    </location>
</feature>
<feature type="transmembrane region" description="Helical" evidence="1">
    <location>
        <begin position="118"/>
        <end position="138"/>
    </location>
</feature>
<evidence type="ECO:0000313" key="2">
    <source>
        <dbReference type="EMBL" id="QNO50480.1"/>
    </source>
</evidence>
<keyword evidence="1" id="KW-0472">Membrane</keyword>
<dbReference type="PANTHER" id="PTHR40700:SF1">
    <property type="entry name" value="DUF63 DOMAIN-CONTAINING PROTEIN"/>
    <property type="match status" value="1"/>
</dbReference>
<feature type="transmembrane region" description="Helical" evidence="1">
    <location>
        <begin position="181"/>
        <end position="202"/>
    </location>
</feature>
<organism evidence="2">
    <name type="scientific">Candidatus Methanogaster sp. ANME-2c ERB4</name>
    <dbReference type="NCBI Taxonomy" id="2759911"/>
    <lineage>
        <taxon>Archaea</taxon>
        <taxon>Methanobacteriati</taxon>
        <taxon>Methanobacteriota</taxon>
        <taxon>Stenosarchaea group</taxon>
        <taxon>Methanomicrobia</taxon>
        <taxon>Methanosarcinales</taxon>
        <taxon>ANME-2 cluster</taxon>
        <taxon>Candidatus Methanogasteraceae</taxon>
        <taxon>Candidatus Methanogaster</taxon>
    </lineage>
</organism>
<feature type="transmembrane region" description="Helical" evidence="1">
    <location>
        <begin position="251"/>
        <end position="273"/>
    </location>
</feature>
<dbReference type="PANTHER" id="PTHR40700">
    <property type="entry name" value="HYPOTHETICAL MEMBRANE PROTEIN, CONSERVED, DUF63 FAMILY"/>
    <property type="match status" value="1"/>
</dbReference>
<keyword evidence="1" id="KW-0812">Transmembrane</keyword>
<feature type="transmembrane region" description="Helical" evidence="1">
    <location>
        <begin position="29"/>
        <end position="47"/>
    </location>
</feature>
<proteinExistence type="predicted"/>
<accession>A0A7G9YR46</accession>
<protein>
    <recommendedName>
        <fullName evidence="3">DUF63 domain-containing protein</fullName>
    </recommendedName>
</protein>
<feature type="transmembrane region" description="Helical" evidence="1">
    <location>
        <begin position="222"/>
        <end position="239"/>
    </location>
</feature>
<feature type="transmembrane region" description="Helical" evidence="1">
    <location>
        <begin position="88"/>
        <end position="111"/>
    </location>
</feature>
<sequence length="275" mass="30321">MLSEIQEFITGYYVDPIVHDTGYNIVNTLTWAMVLVLCVSILHSLNVFKRLGVTINRHLIIGVVCYVLFGSSLRVLKDAEIFTPPLQYIFVTPIIYFVVFAVTMAALILSICIYKERYYVPFAAIGLGLTSVNIGVLLWSEGIVHPKEALLIVALAVLITASIYIGAGFAKIEFLRGRFNIAILGAHLLDASSTTVAIDVLTGYSGKHVVENYLIDLTGTGAVMYPLKLLLLIPMLYLIDREFNEIELRDLLKLVVLVLGLAPGCRNTILILFGA</sequence>
<evidence type="ECO:0008006" key="3">
    <source>
        <dbReference type="Google" id="ProtNLM"/>
    </source>
</evidence>
<dbReference type="Pfam" id="PF01889">
    <property type="entry name" value="DUF63"/>
    <property type="match status" value="1"/>
</dbReference>
<gene>
    <name evidence="2" type="ORF">EGLMOMJH_00019</name>
</gene>
<dbReference type="EMBL" id="MT631437">
    <property type="protein sequence ID" value="QNO50480.1"/>
    <property type="molecule type" value="Genomic_DNA"/>
</dbReference>
<reference evidence="2" key="1">
    <citation type="submission" date="2020-06" db="EMBL/GenBank/DDBJ databases">
        <title>Unique genomic features of the anaerobic methanotrophic archaea.</title>
        <authorList>
            <person name="Chadwick G.L."/>
            <person name="Skennerton C.T."/>
            <person name="Laso-Perez R."/>
            <person name="Leu A.O."/>
            <person name="Speth D.R."/>
            <person name="Yu H."/>
            <person name="Morgan-Lang C."/>
            <person name="Hatzenpichler R."/>
            <person name="Goudeau D."/>
            <person name="Malmstrom R."/>
            <person name="Brazelton W.J."/>
            <person name="Woyke T."/>
            <person name="Hallam S.J."/>
            <person name="Tyson G.W."/>
            <person name="Wegener G."/>
            <person name="Boetius A."/>
            <person name="Orphan V."/>
        </authorList>
    </citation>
    <scope>NUCLEOTIDE SEQUENCE</scope>
</reference>
<evidence type="ECO:0000256" key="1">
    <source>
        <dbReference type="SAM" id="Phobius"/>
    </source>
</evidence>
<dbReference type="InterPro" id="IPR002749">
    <property type="entry name" value="DUF63"/>
</dbReference>
<dbReference type="AlphaFoldDB" id="A0A7G9YR46"/>
<keyword evidence="1" id="KW-1133">Transmembrane helix</keyword>
<feature type="transmembrane region" description="Helical" evidence="1">
    <location>
        <begin position="59"/>
        <end position="76"/>
    </location>
</feature>